<evidence type="ECO:0000313" key="2">
    <source>
        <dbReference type="EMBL" id="ETX04145.1"/>
    </source>
</evidence>
<evidence type="ECO:0000256" key="1">
    <source>
        <dbReference type="SAM" id="SignalP"/>
    </source>
</evidence>
<gene>
    <name evidence="2" type="ORF">ETSY2_30485</name>
</gene>
<keyword evidence="3" id="KW-1185">Reference proteome</keyword>
<sequence length="162" mass="17126">MKRHSQRWGLLVVALVASWLVLRPGVAQAQFENDDLEDGWVLSASGAITAEGLPFPVGTPLIAVGRFTFDGEGECTVIDQLNIGGTIFPDPGSFRTSEGDGACTYTVNEDGTGFLAATFGPSQPLPGTIELTFALVSDEVLRFITTNTPGFSASGSLEKQDE</sequence>
<organism evidence="2 3">
    <name type="scientific">Candidatus Entotheonella gemina</name>
    <dbReference type="NCBI Taxonomy" id="1429439"/>
    <lineage>
        <taxon>Bacteria</taxon>
        <taxon>Pseudomonadati</taxon>
        <taxon>Nitrospinota/Tectimicrobiota group</taxon>
        <taxon>Candidatus Tectimicrobiota</taxon>
        <taxon>Candidatus Entotheonellia</taxon>
        <taxon>Candidatus Entotheonellales</taxon>
        <taxon>Candidatus Entotheonellaceae</taxon>
        <taxon>Candidatus Entotheonella</taxon>
    </lineage>
</organism>
<name>W4M1R8_9BACT</name>
<evidence type="ECO:0008006" key="4">
    <source>
        <dbReference type="Google" id="ProtNLM"/>
    </source>
</evidence>
<accession>W4M1R8</accession>
<evidence type="ECO:0000313" key="3">
    <source>
        <dbReference type="Proteomes" id="UP000019140"/>
    </source>
</evidence>
<dbReference type="EMBL" id="AZHX01001291">
    <property type="protein sequence ID" value="ETX04145.1"/>
    <property type="molecule type" value="Genomic_DNA"/>
</dbReference>
<keyword evidence="1" id="KW-0732">Signal</keyword>
<dbReference type="HOGENOM" id="CLU_1632325_0_0_7"/>
<comment type="caution">
    <text evidence="2">The sequence shown here is derived from an EMBL/GenBank/DDBJ whole genome shotgun (WGS) entry which is preliminary data.</text>
</comment>
<reference evidence="2 3" key="1">
    <citation type="journal article" date="2014" name="Nature">
        <title>An environmental bacterial taxon with a large and distinct metabolic repertoire.</title>
        <authorList>
            <person name="Wilson M.C."/>
            <person name="Mori T."/>
            <person name="Ruckert C."/>
            <person name="Uria A.R."/>
            <person name="Helf M.J."/>
            <person name="Takada K."/>
            <person name="Gernert C."/>
            <person name="Steffens U.A."/>
            <person name="Heycke N."/>
            <person name="Schmitt S."/>
            <person name="Rinke C."/>
            <person name="Helfrich E.J."/>
            <person name="Brachmann A.O."/>
            <person name="Gurgui C."/>
            <person name="Wakimoto T."/>
            <person name="Kracht M."/>
            <person name="Crusemann M."/>
            <person name="Hentschel U."/>
            <person name="Abe I."/>
            <person name="Matsunaga S."/>
            <person name="Kalinowski J."/>
            <person name="Takeyama H."/>
            <person name="Piel J."/>
        </authorList>
    </citation>
    <scope>NUCLEOTIDE SEQUENCE [LARGE SCALE GENOMIC DNA]</scope>
    <source>
        <strain evidence="3">TSY2</strain>
    </source>
</reference>
<proteinExistence type="predicted"/>
<dbReference type="Proteomes" id="UP000019140">
    <property type="component" value="Unassembled WGS sequence"/>
</dbReference>
<feature type="signal peptide" evidence="1">
    <location>
        <begin position="1"/>
        <end position="29"/>
    </location>
</feature>
<feature type="chain" id="PRO_5004845041" description="Lipocalin-like domain-containing protein" evidence="1">
    <location>
        <begin position="30"/>
        <end position="162"/>
    </location>
</feature>
<dbReference type="AlphaFoldDB" id="W4M1R8"/>
<protein>
    <recommendedName>
        <fullName evidence="4">Lipocalin-like domain-containing protein</fullName>
    </recommendedName>
</protein>